<feature type="region of interest" description="Disordered" evidence="1">
    <location>
        <begin position="420"/>
        <end position="446"/>
    </location>
</feature>
<dbReference type="InterPro" id="IPR053005">
    <property type="entry name" value="Nuclear_Pos-Cytoskel_Interact"/>
</dbReference>
<feature type="compositionally biased region" description="Polar residues" evidence="1">
    <location>
        <begin position="426"/>
        <end position="446"/>
    </location>
</feature>
<evidence type="ECO:0000313" key="3">
    <source>
        <dbReference type="EMBL" id="KAK9695888.1"/>
    </source>
</evidence>
<dbReference type="PANTHER" id="PTHR28190:SF1">
    <property type="entry name" value="NUCLEAR MIGRATION PROTEIN NUM1"/>
    <property type="match status" value="1"/>
</dbReference>
<reference evidence="3 4" key="1">
    <citation type="submission" date="2023-04" db="EMBL/GenBank/DDBJ databases">
        <title>Genome of Basidiobolus ranarum AG-B5.</title>
        <authorList>
            <person name="Stajich J.E."/>
            <person name="Carter-House D."/>
            <person name="Gryganskyi A."/>
        </authorList>
    </citation>
    <scope>NUCLEOTIDE SEQUENCE [LARGE SCALE GENOMIC DNA]</scope>
    <source>
        <strain evidence="3 4">AG-B5</strain>
    </source>
</reference>
<evidence type="ECO:0000313" key="4">
    <source>
        <dbReference type="Proteomes" id="UP001479436"/>
    </source>
</evidence>
<feature type="compositionally biased region" description="Polar residues" evidence="1">
    <location>
        <begin position="300"/>
        <end position="312"/>
    </location>
</feature>
<dbReference type="PANTHER" id="PTHR28190">
    <property type="entry name" value="NUCLEAR MIGRATION PROTEIN NUM1"/>
    <property type="match status" value="1"/>
</dbReference>
<dbReference type="EMBL" id="JASJQH010008025">
    <property type="protein sequence ID" value="KAK9695888.1"/>
    <property type="molecule type" value="Genomic_DNA"/>
</dbReference>
<gene>
    <name evidence="3" type="ORF">K7432_012748</name>
</gene>
<keyword evidence="4" id="KW-1185">Reference proteome</keyword>
<feature type="compositionally biased region" description="Pro residues" evidence="1">
    <location>
        <begin position="321"/>
        <end position="331"/>
    </location>
</feature>
<accession>A0ABR2VRU0</accession>
<organism evidence="3 4">
    <name type="scientific">Basidiobolus ranarum</name>
    <dbReference type="NCBI Taxonomy" id="34480"/>
    <lineage>
        <taxon>Eukaryota</taxon>
        <taxon>Fungi</taxon>
        <taxon>Fungi incertae sedis</taxon>
        <taxon>Zoopagomycota</taxon>
        <taxon>Entomophthoromycotina</taxon>
        <taxon>Basidiobolomycetes</taxon>
        <taxon>Basidiobolales</taxon>
        <taxon>Basidiobolaceae</taxon>
        <taxon>Basidiobolus</taxon>
    </lineage>
</organism>
<feature type="region of interest" description="Disordered" evidence="1">
    <location>
        <begin position="300"/>
        <end position="331"/>
    </location>
</feature>
<comment type="caution">
    <text evidence="3">The sequence shown here is derived from an EMBL/GenBank/DDBJ whole genome shotgun (WGS) entry which is preliminary data.</text>
</comment>
<evidence type="ECO:0000259" key="2">
    <source>
        <dbReference type="Pfam" id="PF12814"/>
    </source>
</evidence>
<sequence>MPSRDLLNELIMFDKQPEIEVDAENIEHDDSNNEVLEKKNQETQVSFIEAMPSICRFCGSSVTPTYINIFKEVETTPTDNSLQIHKENSVKSEAVPHIVDNASEILSNNEKNSASIQVSAYPSVSLTAIQEFEDVESNTQRALFIDRIEPEADSSATCGAKISPIDEATCSELIESVTSIAQEAPTSEHVDSKKLQTSTENVIGDINVPTTLDSKNVLNLNKSDFEISIPEEPSGNVESRSSEVAASAILENHEQPLKTLGGGYEDSSDDISTHVQYLDVATQVSESLLIPWSKIDAATQTTDISTSRVPSESDNKLFSPPTRPTTQPPPGLMALSLSPIRVDMSSLRIADEIDFSKNPKAHQAVSHKRPPIPAAMLLRATPSMEIASDDSKMVNDRCNSDRESIATENSIGHDQVVASCPKRDSSTCTPTSIASTGPNYPASASSARGMDTLSTYVTDSSLVSAEESWLNRRRTFSADPGIIHAITQAMIGDLMWKYTRRVIGTGISEKKHMRYFWIHPYTNTINWSIEQPGPDRVIGDINSNFKSACVRSIQVVQDPSTDANASEFSLIIQTATRELKIKALSKEKHDIWLLALTYLQSRHGLSTPTAQRSIHNLNEADQESPSHRRTHPSTPSKTLDGLAPVPRNVSKKRSLVRLFHKPSKSSLSSSTVDAKNASNDIAIDEDIRKCCDGKHDLRKLDMKHS</sequence>
<dbReference type="Proteomes" id="UP001479436">
    <property type="component" value="Unassembled WGS sequence"/>
</dbReference>
<feature type="domain" description="Pleckstrin homology" evidence="2">
    <location>
        <begin position="482"/>
        <end position="601"/>
    </location>
</feature>
<dbReference type="Pfam" id="PF12814">
    <property type="entry name" value="Mcp5_PH"/>
    <property type="match status" value="1"/>
</dbReference>
<evidence type="ECO:0000256" key="1">
    <source>
        <dbReference type="SAM" id="MobiDB-lite"/>
    </source>
</evidence>
<protein>
    <recommendedName>
        <fullName evidence="2">Pleckstrin homology domain-containing protein</fullName>
    </recommendedName>
</protein>
<name>A0ABR2VRU0_9FUNG</name>
<proteinExistence type="predicted"/>
<feature type="region of interest" description="Disordered" evidence="1">
    <location>
        <begin position="618"/>
        <end position="646"/>
    </location>
</feature>
<dbReference type="InterPro" id="IPR024774">
    <property type="entry name" value="PH_dom-Mcp5-type"/>
</dbReference>